<sequence>MYEKRRDKILRKLHGYFKHFYKKGLIFIQDTEMMSRDMLECRASHEGSLLKGMYWSMFSLHHLDEMFKEASPDGIPRDLVTEDRPYPVAMRLPEESDEEMTQIGNNDYLEDTDTSSWDSETAARAIDCELQRLCSRSVYGSELDTDVLNTREVDTVLRFLKTCMRDFVHDDVMFMGFANSDDRRRFYPNVTSTYLALSTYRLIGESLKMKVSIWFAKHMSWVYEVDELLAFIRMLYQHKKGYYRKCLFPVLPESADIRHTASAVLSTSIALRLAGCDDEYYYMKMKQWIDVDDVTKHVIEHFNEDGGVSLWPPAESHCGAAFCAVAILTVLGTMDRVPREKLVALKGWLMKTLAQFGGVSGRTGKAEDVCYSFWLLGSLSLLRRFGIQSQVLRYREMLRFIEKCQAPSGGLSPYPSNGSDSVQADPFHSFAGLMAITLIEEERMGSETSILDRLI</sequence>
<evidence type="ECO:0000256" key="7">
    <source>
        <dbReference type="ARBA" id="ARBA00022833"/>
    </source>
</evidence>
<comment type="cofactor">
    <cofactor evidence="1">
        <name>Zn(2+)</name>
        <dbReference type="ChEBI" id="CHEBI:29105"/>
    </cofactor>
</comment>
<evidence type="ECO:0000256" key="2">
    <source>
        <dbReference type="ARBA" id="ARBA00010497"/>
    </source>
</evidence>
<evidence type="ECO:0000256" key="1">
    <source>
        <dbReference type="ARBA" id="ARBA00001947"/>
    </source>
</evidence>
<keyword evidence="3" id="KW-0637">Prenyltransferase</keyword>
<keyword evidence="5" id="KW-0479">Metal-binding</keyword>
<evidence type="ECO:0000256" key="3">
    <source>
        <dbReference type="ARBA" id="ARBA00022602"/>
    </source>
</evidence>
<dbReference type="InterPro" id="IPR001330">
    <property type="entry name" value="Prenyltrans"/>
</dbReference>
<dbReference type="SUPFAM" id="SSF48239">
    <property type="entry name" value="Terpenoid cyclases/Protein prenyltransferases"/>
    <property type="match status" value="1"/>
</dbReference>
<reference evidence="11" key="1">
    <citation type="submission" date="2023-08" db="EMBL/GenBank/DDBJ databases">
        <title>Draft sequence of the Babesia gibsoni genome.</title>
        <authorList>
            <person name="Yamagishi J.Y."/>
            <person name="Xuan X.X."/>
        </authorList>
    </citation>
    <scope>NUCLEOTIDE SEQUENCE</scope>
    <source>
        <strain evidence="11">Azabu</strain>
    </source>
</reference>
<dbReference type="PANTHER" id="PTHR11774:SF11">
    <property type="entry name" value="GERANYLGERANYL TRANSFERASE TYPE-2 SUBUNIT BETA"/>
    <property type="match status" value="1"/>
</dbReference>
<comment type="similarity">
    <text evidence="2">Belongs to the protein prenyltransferase subunit beta family.</text>
</comment>
<dbReference type="InterPro" id="IPR045089">
    <property type="entry name" value="PGGT1B-like"/>
</dbReference>
<evidence type="ECO:0000313" key="12">
    <source>
        <dbReference type="Proteomes" id="UP001230268"/>
    </source>
</evidence>
<dbReference type="Proteomes" id="UP001230268">
    <property type="component" value="Unassembled WGS sequence"/>
</dbReference>
<gene>
    <name evidence="11" type="ORF">BgAZ_500970</name>
</gene>
<dbReference type="GO" id="GO:0046872">
    <property type="term" value="F:metal ion binding"/>
    <property type="evidence" value="ECO:0007669"/>
    <property type="project" value="UniProtKB-KW"/>
</dbReference>
<evidence type="ECO:0000256" key="5">
    <source>
        <dbReference type="ARBA" id="ARBA00022723"/>
    </source>
</evidence>
<protein>
    <recommendedName>
        <fullName evidence="8">Geranylgeranyl transferase type II subunit beta</fullName>
    </recommendedName>
    <alternativeName>
        <fullName evidence="9">Type II protein geranyl-geranyltransferase subunit beta</fullName>
    </alternativeName>
</protein>
<dbReference type="EMBL" id="JAVEPI010000005">
    <property type="protein sequence ID" value="KAK1441765.1"/>
    <property type="molecule type" value="Genomic_DNA"/>
</dbReference>
<keyword evidence="6" id="KW-0677">Repeat</keyword>
<feature type="domain" description="Prenyltransferase alpha-alpha toroid" evidence="10">
    <location>
        <begin position="148"/>
        <end position="443"/>
    </location>
</feature>
<dbReference type="AlphaFoldDB" id="A0AAD8P7M8"/>
<keyword evidence="7" id="KW-0862">Zinc</keyword>
<name>A0AAD8P7M8_BABGI</name>
<accession>A0AAD8P7M8</accession>
<evidence type="ECO:0000256" key="9">
    <source>
        <dbReference type="ARBA" id="ARBA00032766"/>
    </source>
</evidence>
<proteinExistence type="inferred from homology"/>
<dbReference type="Gene3D" id="1.50.10.20">
    <property type="match status" value="1"/>
</dbReference>
<organism evidence="11 12">
    <name type="scientific">Babesia gibsoni</name>
    <dbReference type="NCBI Taxonomy" id="33632"/>
    <lineage>
        <taxon>Eukaryota</taxon>
        <taxon>Sar</taxon>
        <taxon>Alveolata</taxon>
        <taxon>Apicomplexa</taxon>
        <taxon>Aconoidasida</taxon>
        <taxon>Piroplasmida</taxon>
        <taxon>Babesiidae</taxon>
        <taxon>Babesia</taxon>
    </lineage>
</organism>
<keyword evidence="4 11" id="KW-0808">Transferase</keyword>
<dbReference type="InterPro" id="IPR008930">
    <property type="entry name" value="Terpenoid_cyclase/PrenylTrfase"/>
</dbReference>
<evidence type="ECO:0000256" key="4">
    <source>
        <dbReference type="ARBA" id="ARBA00022679"/>
    </source>
</evidence>
<evidence type="ECO:0000256" key="8">
    <source>
        <dbReference type="ARBA" id="ARBA00030816"/>
    </source>
</evidence>
<evidence type="ECO:0000256" key="6">
    <source>
        <dbReference type="ARBA" id="ARBA00022737"/>
    </source>
</evidence>
<dbReference type="Pfam" id="PF00432">
    <property type="entry name" value="Prenyltrans"/>
    <property type="match status" value="1"/>
</dbReference>
<dbReference type="PANTHER" id="PTHR11774">
    <property type="entry name" value="GERANYLGERANYL TRANSFERASE TYPE BETA SUBUNIT"/>
    <property type="match status" value="1"/>
</dbReference>
<evidence type="ECO:0000259" key="10">
    <source>
        <dbReference type="Pfam" id="PF00432"/>
    </source>
</evidence>
<dbReference type="GO" id="GO:0008318">
    <property type="term" value="F:protein prenyltransferase activity"/>
    <property type="evidence" value="ECO:0007669"/>
    <property type="project" value="InterPro"/>
</dbReference>
<evidence type="ECO:0000313" key="11">
    <source>
        <dbReference type="EMBL" id="KAK1441765.1"/>
    </source>
</evidence>
<keyword evidence="12" id="KW-1185">Reference proteome</keyword>
<comment type="caution">
    <text evidence="11">The sequence shown here is derived from an EMBL/GenBank/DDBJ whole genome shotgun (WGS) entry which is preliminary data.</text>
</comment>